<dbReference type="SMART" id="SM00355">
    <property type="entry name" value="ZnF_C2H2"/>
    <property type="match status" value="3"/>
</dbReference>
<dbReference type="FunFam" id="3.30.160.60:FF:000012">
    <property type="entry name" value="RB-associated KRAB zinc finger protein-like"/>
    <property type="match status" value="1"/>
</dbReference>
<keyword evidence="5" id="KW-0862">Zinc</keyword>
<accession>A0A8C9MKV2</accession>
<feature type="region of interest" description="Disordered" evidence="10">
    <location>
        <begin position="1"/>
        <end position="21"/>
    </location>
</feature>
<evidence type="ECO:0000256" key="7">
    <source>
        <dbReference type="ARBA" id="ARBA00023163"/>
    </source>
</evidence>
<dbReference type="GeneTree" id="ENSGT01150000286934"/>
<evidence type="ECO:0000256" key="8">
    <source>
        <dbReference type="ARBA" id="ARBA00023242"/>
    </source>
</evidence>
<keyword evidence="2" id="KW-0479">Metal-binding</keyword>
<keyword evidence="3" id="KW-0677">Repeat</keyword>
<dbReference type="InterPro" id="IPR013087">
    <property type="entry name" value="Znf_C2H2_type"/>
</dbReference>
<dbReference type="GO" id="GO:0008270">
    <property type="term" value="F:zinc ion binding"/>
    <property type="evidence" value="ECO:0007669"/>
    <property type="project" value="UniProtKB-KW"/>
</dbReference>
<evidence type="ECO:0000313" key="13">
    <source>
        <dbReference type="Proteomes" id="UP000694409"/>
    </source>
</evidence>
<sequence length="147" mass="17232">GPSCFQYGSSQSQHLSSHPQYDTRERPYECSECGKSFQTSSLLLIHQRIHTEERPFRCPDCRRGFKHNSHLTRHRRIHTGERPYECPECGKRFRTSSVLNQHQWRHPSSPIREPSSWRALVIHIPNNPSWEDVWLVVSTSSWIPVGT</sequence>
<dbReference type="GO" id="GO:0000981">
    <property type="term" value="F:DNA-binding transcription factor activity, RNA polymerase II-specific"/>
    <property type="evidence" value="ECO:0007669"/>
    <property type="project" value="TreeGrafter"/>
</dbReference>
<dbReference type="PANTHER" id="PTHR23226">
    <property type="entry name" value="ZINC FINGER AND SCAN DOMAIN-CONTAINING"/>
    <property type="match status" value="1"/>
</dbReference>
<evidence type="ECO:0000256" key="2">
    <source>
        <dbReference type="ARBA" id="ARBA00022723"/>
    </source>
</evidence>
<comment type="subcellular location">
    <subcellularLocation>
        <location evidence="1">Nucleus</location>
    </subcellularLocation>
</comment>
<keyword evidence="6" id="KW-0805">Transcription regulation</keyword>
<dbReference type="Gene3D" id="3.30.160.60">
    <property type="entry name" value="Classic Zinc Finger"/>
    <property type="match status" value="3"/>
</dbReference>
<evidence type="ECO:0000256" key="10">
    <source>
        <dbReference type="SAM" id="MobiDB-lite"/>
    </source>
</evidence>
<evidence type="ECO:0000256" key="4">
    <source>
        <dbReference type="ARBA" id="ARBA00022771"/>
    </source>
</evidence>
<keyword evidence="13" id="KW-1185">Reference proteome</keyword>
<keyword evidence="7" id="KW-0804">Transcription</keyword>
<proteinExistence type="predicted"/>
<reference evidence="12" key="2">
    <citation type="submission" date="2025-09" db="UniProtKB">
        <authorList>
            <consortium name="Ensembl"/>
        </authorList>
    </citation>
    <scope>IDENTIFICATION</scope>
</reference>
<dbReference type="Proteomes" id="UP000694409">
    <property type="component" value="Unassembled WGS sequence"/>
</dbReference>
<evidence type="ECO:0000313" key="12">
    <source>
        <dbReference type="Ensembl" id="ENSSCAP00000004999.1"/>
    </source>
</evidence>
<dbReference type="PANTHER" id="PTHR23226:SF416">
    <property type="entry name" value="FI01424P"/>
    <property type="match status" value="1"/>
</dbReference>
<organism evidence="12 13">
    <name type="scientific">Serinus canaria</name>
    <name type="common">Island canary</name>
    <name type="synonym">Fringilla canaria</name>
    <dbReference type="NCBI Taxonomy" id="9135"/>
    <lineage>
        <taxon>Eukaryota</taxon>
        <taxon>Metazoa</taxon>
        <taxon>Chordata</taxon>
        <taxon>Craniata</taxon>
        <taxon>Vertebrata</taxon>
        <taxon>Euteleostomi</taxon>
        <taxon>Archelosauria</taxon>
        <taxon>Archosauria</taxon>
        <taxon>Dinosauria</taxon>
        <taxon>Saurischia</taxon>
        <taxon>Theropoda</taxon>
        <taxon>Coelurosauria</taxon>
        <taxon>Aves</taxon>
        <taxon>Neognathae</taxon>
        <taxon>Neoaves</taxon>
        <taxon>Telluraves</taxon>
        <taxon>Australaves</taxon>
        <taxon>Passeriformes</taxon>
        <taxon>Passeroidea</taxon>
        <taxon>Fringillidae</taxon>
        <taxon>Carduelinae</taxon>
        <taxon>Serinus</taxon>
    </lineage>
</organism>
<dbReference type="InterPro" id="IPR036236">
    <property type="entry name" value="Znf_C2H2_sf"/>
</dbReference>
<dbReference type="FunFam" id="3.30.160.60:FF:000624">
    <property type="entry name" value="zinc finger protein 697"/>
    <property type="match status" value="1"/>
</dbReference>
<dbReference type="Pfam" id="PF00096">
    <property type="entry name" value="zf-C2H2"/>
    <property type="match status" value="1"/>
</dbReference>
<dbReference type="Ensembl" id="ENSSCAT00000005765.1">
    <property type="protein sequence ID" value="ENSSCAP00000004999.1"/>
    <property type="gene ID" value="ENSSCAG00000004035.1"/>
</dbReference>
<evidence type="ECO:0000256" key="5">
    <source>
        <dbReference type="ARBA" id="ARBA00022833"/>
    </source>
</evidence>
<feature type="domain" description="C2H2-type" evidence="11">
    <location>
        <begin position="84"/>
        <end position="111"/>
    </location>
</feature>
<feature type="domain" description="C2H2-type" evidence="11">
    <location>
        <begin position="56"/>
        <end position="83"/>
    </location>
</feature>
<protein>
    <recommendedName>
        <fullName evidence="11">C2H2-type domain-containing protein</fullName>
    </recommendedName>
</protein>
<dbReference type="Pfam" id="PF13465">
    <property type="entry name" value="zf-H2C2_2"/>
    <property type="match status" value="1"/>
</dbReference>
<evidence type="ECO:0000256" key="3">
    <source>
        <dbReference type="ARBA" id="ARBA00022737"/>
    </source>
</evidence>
<keyword evidence="8" id="KW-0539">Nucleus</keyword>
<keyword evidence="4 9" id="KW-0863">Zinc-finger</keyword>
<feature type="compositionally biased region" description="Low complexity" evidence="10">
    <location>
        <begin position="9"/>
        <end position="18"/>
    </location>
</feature>
<dbReference type="SUPFAM" id="SSF57667">
    <property type="entry name" value="beta-beta-alpha zinc fingers"/>
    <property type="match status" value="2"/>
</dbReference>
<dbReference type="PROSITE" id="PS50157">
    <property type="entry name" value="ZINC_FINGER_C2H2_2"/>
    <property type="match status" value="3"/>
</dbReference>
<reference evidence="12" key="1">
    <citation type="submission" date="2025-08" db="UniProtKB">
        <authorList>
            <consortium name="Ensembl"/>
        </authorList>
    </citation>
    <scope>IDENTIFICATION</scope>
</reference>
<feature type="domain" description="C2H2-type" evidence="11">
    <location>
        <begin position="28"/>
        <end position="55"/>
    </location>
</feature>
<dbReference type="AlphaFoldDB" id="A0A8C9MKV2"/>
<dbReference type="PROSITE" id="PS00028">
    <property type="entry name" value="ZINC_FINGER_C2H2_1"/>
    <property type="match status" value="3"/>
</dbReference>
<evidence type="ECO:0000256" key="1">
    <source>
        <dbReference type="ARBA" id="ARBA00004123"/>
    </source>
</evidence>
<evidence type="ECO:0000256" key="6">
    <source>
        <dbReference type="ARBA" id="ARBA00023015"/>
    </source>
</evidence>
<dbReference type="GO" id="GO:0005634">
    <property type="term" value="C:nucleus"/>
    <property type="evidence" value="ECO:0007669"/>
    <property type="project" value="UniProtKB-SubCell"/>
</dbReference>
<evidence type="ECO:0000256" key="9">
    <source>
        <dbReference type="PROSITE-ProRule" id="PRU00042"/>
    </source>
</evidence>
<dbReference type="GO" id="GO:0000978">
    <property type="term" value="F:RNA polymerase II cis-regulatory region sequence-specific DNA binding"/>
    <property type="evidence" value="ECO:0007669"/>
    <property type="project" value="TreeGrafter"/>
</dbReference>
<name>A0A8C9MKV2_SERCA</name>
<dbReference type="FunFam" id="3.30.160.60:FF:000710">
    <property type="entry name" value="Zinc finger protein 768"/>
    <property type="match status" value="1"/>
</dbReference>
<evidence type="ECO:0000259" key="11">
    <source>
        <dbReference type="PROSITE" id="PS50157"/>
    </source>
</evidence>
<dbReference type="OMA" id="ITTDKEC"/>